<protein>
    <submittedName>
        <fullName evidence="1">Uncharacterized protein</fullName>
    </submittedName>
</protein>
<dbReference type="Proteomes" id="UP000708208">
    <property type="component" value="Unassembled WGS sequence"/>
</dbReference>
<dbReference type="EMBL" id="CAJVCH010157575">
    <property type="protein sequence ID" value="CAG7728043.1"/>
    <property type="molecule type" value="Genomic_DNA"/>
</dbReference>
<organism evidence="1 2">
    <name type="scientific">Allacma fusca</name>
    <dbReference type="NCBI Taxonomy" id="39272"/>
    <lineage>
        <taxon>Eukaryota</taxon>
        <taxon>Metazoa</taxon>
        <taxon>Ecdysozoa</taxon>
        <taxon>Arthropoda</taxon>
        <taxon>Hexapoda</taxon>
        <taxon>Collembola</taxon>
        <taxon>Symphypleona</taxon>
        <taxon>Sminthuridae</taxon>
        <taxon>Allacma</taxon>
    </lineage>
</organism>
<reference evidence="1" key="1">
    <citation type="submission" date="2021-06" db="EMBL/GenBank/DDBJ databases">
        <authorList>
            <person name="Hodson N. C."/>
            <person name="Mongue J. A."/>
            <person name="Jaron S. K."/>
        </authorList>
    </citation>
    <scope>NUCLEOTIDE SEQUENCE</scope>
</reference>
<gene>
    <name evidence="1" type="ORF">AFUS01_LOCUS16853</name>
</gene>
<accession>A0A8J2NVJ7</accession>
<proteinExistence type="predicted"/>
<keyword evidence="2" id="KW-1185">Reference proteome</keyword>
<evidence type="ECO:0000313" key="2">
    <source>
        <dbReference type="Proteomes" id="UP000708208"/>
    </source>
</evidence>
<name>A0A8J2NVJ7_9HEXA</name>
<feature type="non-terminal residue" evidence="1">
    <location>
        <position position="1"/>
    </location>
</feature>
<comment type="caution">
    <text evidence="1">The sequence shown here is derived from an EMBL/GenBank/DDBJ whole genome shotgun (WGS) entry which is preliminary data.</text>
</comment>
<sequence length="73" mass="8461">GEQLSFRFLELLPGQIIVPMLLLKGYIRHPFERTESESHPSIAILDTYVAVLRLHPTAVRIAWVARKCFYRVP</sequence>
<evidence type="ECO:0000313" key="1">
    <source>
        <dbReference type="EMBL" id="CAG7728043.1"/>
    </source>
</evidence>
<dbReference type="AlphaFoldDB" id="A0A8J2NVJ7"/>